<dbReference type="Proteomes" id="UP001595841">
    <property type="component" value="Unassembled WGS sequence"/>
</dbReference>
<gene>
    <name evidence="2" type="ORF">ACFOWS_14440</name>
</gene>
<accession>A0ABV8PMR0</accession>
<dbReference type="InterPro" id="IPR004360">
    <property type="entry name" value="Glyas_Fos-R_dOase_dom"/>
</dbReference>
<keyword evidence="3" id="KW-1185">Reference proteome</keyword>
<dbReference type="EMBL" id="JBHSCL010000009">
    <property type="protein sequence ID" value="MFC4221347.1"/>
    <property type="molecule type" value="Genomic_DNA"/>
</dbReference>
<sequence>MIFEHFAVNVENLGLVVDWYMTHMGLNPRVSDWKPPFVTFLEDSTGRVVLEFYQRTDAPVTDFSKENSLSFHVAFVSENAENDKKRLVESGATFELEVQLEDGSHIVMLRDPWGMPLQLCQRANPF</sequence>
<dbReference type="InterPro" id="IPR029068">
    <property type="entry name" value="Glyas_Bleomycin-R_OHBP_Dase"/>
</dbReference>
<dbReference type="InterPro" id="IPR037523">
    <property type="entry name" value="VOC_core"/>
</dbReference>
<evidence type="ECO:0000313" key="2">
    <source>
        <dbReference type="EMBL" id="MFC4221347.1"/>
    </source>
</evidence>
<organism evidence="2 3">
    <name type="scientific">Flagellimonas marina</name>
    <dbReference type="NCBI Taxonomy" id="1775168"/>
    <lineage>
        <taxon>Bacteria</taxon>
        <taxon>Pseudomonadati</taxon>
        <taxon>Bacteroidota</taxon>
        <taxon>Flavobacteriia</taxon>
        <taxon>Flavobacteriales</taxon>
        <taxon>Flavobacteriaceae</taxon>
        <taxon>Flagellimonas</taxon>
    </lineage>
</organism>
<dbReference type="Gene3D" id="3.10.180.10">
    <property type="entry name" value="2,3-Dihydroxybiphenyl 1,2-Dioxygenase, domain 1"/>
    <property type="match status" value="1"/>
</dbReference>
<reference evidence="3" key="1">
    <citation type="journal article" date="2019" name="Int. J. Syst. Evol. Microbiol.">
        <title>The Global Catalogue of Microorganisms (GCM) 10K type strain sequencing project: providing services to taxonomists for standard genome sequencing and annotation.</title>
        <authorList>
            <consortium name="The Broad Institute Genomics Platform"/>
            <consortium name="The Broad Institute Genome Sequencing Center for Infectious Disease"/>
            <person name="Wu L."/>
            <person name="Ma J."/>
        </authorList>
    </citation>
    <scope>NUCLEOTIDE SEQUENCE [LARGE SCALE GENOMIC DNA]</scope>
    <source>
        <strain evidence="3">CGMCC 1.15774</strain>
    </source>
</reference>
<dbReference type="Pfam" id="PF00903">
    <property type="entry name" value="Glyoxalase"/>
    <property type="match status" value="1"/>
</dbReference>
<feature type="domain" description="VOC" evidence="1">
    <location>
        <begin position="2"/>
        <end position="122"/>
    </location>
</feature>
<dbReference type="SUPFAM" id="SSF54593">
    <property type="entry name" value="Glyoxalase/Bleomycin resistance protein/Dihydroxybiphenyl dioxygenase"/>
    <property type="match status" value="1"/>
</dbReference>
<dbReference type="PROSITE" id="PS51819">
    <property type="entry name" value="VOC"/>
    <property type="match status" value="1"/>
</dbReference>
<dbReference type="RefSeq" id="WP_379765919.1">
    <property type="nucleotide sequence ID" value="NZ_JBHSCL010000009.1"/>
</dbReference>
<name>A0ABV8PMR0_9FLAO</name>
<protein>
    <submittedName>
        <fullName evidence="2">VOC family protein</fullName>
    </submittedName>
</protein>
<evidence type="ECO:0000313" key="3">
    <source>
        <dbReference type="Proteomes" id="UP001595841"/>
    </source>
</evidence>
<evidence type="ECO:0000259" key="1">
    <source>
        <dbReference type="PROSITE" id="PS51819"/>
    </source>
</evidence>
<proteinExistence type="predicted"/>
<comment type="caution">
    <text evidence="2">The sequence shown here is derived from an EMBL/GenBank/DDBJ whole genome shotgun (WGS) entry which is preliminary data.</text>
</comment>